<organism evidence="7 8">
    <name type="scientific">Aulographum hederae CBS 113979</name>
    <dbReference type="NCBI Taxonomy" id="1176131"/>
    <lineage>
        <taxon>Eukaryota</taxon>
        <taxon>Fungi</taxon>
        <taxon>Dikarya</taxon>
        <taxon>Ascomycota</taxon>
        <taxon>Pezizomycotina</taxon>
        <taxon>Dothideomycetes</taxon>
        <taxon>Pleosporomycetidae</taxon>
        <taxon>Aulographales</taxon>
        <taxon>Aulographaceae</taxon>
    </lineage>
</organism>
<evidence type="ECO:0000256" key="2">
    <source>
        <dbReference type="ARBA" id="ARBA00018424"/>
    </source>
</evidence>
<feature type="region of interest" description="Disordered" evidence="5">
    <location>
        <begin position="169"/>
        <end position="197"/>
    </location>
</feature>
<evidence type="ECO:0000313" key="8">
    <source>
        <dbReference type="Proteomes" id="UP000800041"/>
    </source>
</evidence>
<gene>
    <name evidence="7" type="ORF">K402DRAFT_422645</name>
</gene>
<evidence type="ECO:0000256" key="3">
    <source>
        <dbReference type="ARBA" id="ARBA00019539"/>
    </source>
</evidence>
<comment type="subunit">
    <text evidence="1">Interacts with lipid droplet proteins.</text>
</comment>
<feature type="region of interest" description="Disordered" evidence="5">
    <location>
        <begin position="1"/>
        <end position="24"/>
    </location>
</feature>
<feature type="region of interest" description="Disordered" evidence="5">
    <location>
        <begin position="239"/>
        <end position="277"/>
    </location>
</feature>
<dbReference type="SUPFAM" id="SSF48452">
    <property type="entry name" value="TPR-like"/>
    <property type="match status" value="1"/>
</dbReference>
<accession>A0A6G1GVB0</accession>
<dbReference type="GO" id="GO:0005634">
    <property type="term" value="C:nucleus"/>
    <property type="evidence" value="ECO:0007669"/>
    <property type="project" value="TreeGrafter"/>
</dbReference>
<evidence type="ECO:0000256" key="1">
    <source>
        <dbReference type="ARBA" id="ARBA00011408"/>
    </source>
</evidence>
<dbReference type="Proteomes" id="UP000800041">
    <property type="component" value="Unassembled WGS sequence"/>
</dbReference>
<name>A0A6G1GVB0_9PEZI</name>
<dbReference type="GO" id="GO:0005829">
    <property type="term" value="C:cytosol"/>
    <property type="evidence" value="ECO:0007669"/>
    <property type="project" value="TreeGrafter"/>
</dbReference>
<feature type="transmembrane region" description="Helical" evidence="6">
    <location>
        <begin position="330"/>
        <end position="353"/>
    </location>
</feature>
<keyword evidence="6" id="KW-0812">Transmembrane</keyword>
<evidence type="ECO:0000256" key="6">
    <source>
        <dbReference type="SAM" id="Phobius"/>
    </source>
</evidence>
<dbReference type="InterPro" id="IPR019412">
    <property type="entry name" value="IML2/TPR_39"/>
</dbReference>
<feature type="transmembrane region" description="Helical" evidence="6">
    <location>
        <begin position="297"/>
        <end position="318"/>
    </location>
</feature>
<dbReference type="EMBL" id="ML977166">
    <property type="protein sequence ID" value="KAF1984737.1"/>
    <property type="molecule type" value="Genomic_DNA"/>
</dbReference>
<evidence type="ECO:0000256" key="5">
    <source>
        <dbReference type="SAM" id="MobiDB-lite"/>
    </source>
</evidence>
<reference evidence="7" key="1">
    <citation type="journal article" date="2020" name="Stud. Mycol.">
        <title>101 Dothideomycetes genomes: a test case for predicting lifestyles and emergence of pathogens.</title>
        <authorList>
            <person name="Haridas S."/>
            <person name="Albert R."/>
            <person name="Binder M."/>
            <person name="Bloem J."/>
            <person name="Labutti K."/>
            <person name="Salamov A."/>
            <person name="Andreopoulos B."/>
            <person name="Baker S."/>
            <person name="Barry K."/>
            <person name="Bills G."/>
            <person name="Bluhm B."/>
            <person name="Cannon C."/>
            <person name="Castanera R."/>
            <person name="Culley D."/>
            <person name="Daum C."/>
            <person name="Ezra D."/>
            <person name="Gonzalez J."/>
            <person name="Henrissat B."/>
            <person name="Kuo A."/>
            <person name="Liang C."/>
            <person name="Lipzen A."/>
            <person name="Lutzoni F."/>
            <person name="Magnuson J."/>
            <person name="Mondo S."/>
            <person name="Nolan M."/>
            <person name="Ohm R."/>
            <person name="Pangilinan J."/>
            <person name="Park H.-J."/>
            <person name="Ramirez L."/>
            <person name="Alfaro M."/>
            <person name="Sun H."/>
            <person name="Tritt A."/>
            <person name="Yoshinaga Y."/>
            <person name="Zwiers L.-H."/>
            <person name="Turgeon B."/>
            <person name="Goodwin S."/>
            <person name="Spatafora J."/>
            <person name="Crous P."/>
            <person name="Grigoriev I."/>
        </authorList>
    </citation>
    <scope>NUCLEOTIDE SEQUENCE</scope>
    <source>
        <strain evidence="7">CBS 113979</strain>
    </source>
</reference>
<dbReference type="AlphaFoldDB" id="A0A6G1GVB0"/>
<feature type="compositionally biased region" description="Low complexity" evidence="5">
    <location>
        <begin position="184"/>
        <end position="195"/>
    </location>
</feature>
<dbReference type="OrthoDB" id="2154985at2759"/>
<keyword evidence="6" id="KW-0472">Membrane</keyword>
<dbReference type="GO" id="GO:0005741">
    <property type="term" value="C:mitochondrial outer membrane"/>
    <property type="evidence" value="ECO:0007669"/>
    <property type="project" value="TreeGrafter"/>
</dbReference>
<sequence length="706" mass="78194">MSLRSFLGGGSRSKNASSESVSAKDESAALDNALQSTLLIMNDDIDGAESGLAKGDSSFHKLGSGVVLFLRATLGFEPEVMRDAADKLYDAESSASKNQSRAPKVSSIYSPGSEYGLCLAESQLMGAVLAVLNESLTESVRGFYKLRKAFITLDAILAEEKKYLARIGNGSRPVSATGSGAGTPGTPHTPNTPSHLRSVEDLPAQTAKVSLQPKQNDGGNDSDEDVEFVDADEVKEVAATPSTYQGRLSTDDRPSSRQLDGNTSSAGTPSSDSSPTPDVFSANPVDLFIHSGSNLCFGVLLLIISIIPPAFSTLLKIVGFRGDREKGIAMLWEASKFANVNGAFAGLVVLGYYNTIMGSCDIVPRTGEGAYPKERCKALLHDMRGRFPKSRLWLLEEARMLAGQGELEKAVELLSKQEKSQLKQVEALSWFERSLDAMYMHDYETCSMSFQKCITLNNWSHALYYFISGVCQVELYRTHLFTDPSKAATHKAQAEKFLHEVPKHTGKKRFMARQLPFDVFSTRKIQKWEARAKDWGCDFVDAVGVSPVEEMILFWNGYKRMRPEHLERSLERLAWSESEENANWAREGLDEKAILALLRATTLVRLGRLEEGRKILDEEILSHDPHEFKGHLKDNWTCPVAHYEMGVLEWRMWDGKMDEEGTGRLKKCQHWIEKAANWESYELDARVGLRVTTARETLKKCGVSSA</sequence>
<proteinExistence type="predicted"/>
<dbReference type="InterPro" id="IPR011990">
    <property type="entry name" value="TPR-like_helical_dom_sf"/>
</dbReference>
<dbReference type="PANTHER" id="PTHR31859:SF1">
    <property type="entry name" value="TETRATRICOPEPTIDE REPEAT PROTEIN 39C"/>
    <property type="match status" value="1"/>
</dbReference>
<keyword evidence="6" id="KW-1133">Transmembrane helix</keyword>
<feature type="compositionally biased region" description="Low complexity" evidence="5">
    <location>
        <begin position="263"/>
        <end position="277"/>
    </location>
</feature>
<keyword evidence="8" id="KW-1185">Reference proteome</keyword>
<evidence type="ECO:0000256" key="4">
    <source>
        <dbReference type="ARBA" id="ARBA00043897"/>
    </source>
</evidence>
<dbReference type="PANTHER" id="PTHR31859">
    <property type="entry name" value="TETRATRICOPEPTIDE REPEAT PROTEIN 39 FAMILY MEMBER"/>
    <property type="match status" value="1"/>
</dbReference>
<comment type="function">
    <text evidence="4">Inclusion body (IB) resident protein that interacts strongly with lipid droplet (LD) proteins. Involved in LD-mediated IB clearing after protein folding stress, probably by enabling access to the IBs of an LD-stored soluble sterol derivative that acts as a chaperone in inclusion clearing.</text>
</comment>
<dbReference type="Pfam" id="PF10300">
    <property type="entry name" value="Iml2-TPR_39"/>
    <property type="match status" value="1"/>
</dbReference>
<protein>
    <recommendedName>
        <fullName evidence="2">Inclusion body clearance protein IML2</fullName>
    </recommendedName>
    <alternativeName>
        <fullName evidence="3">Inclusion body clearance protein iml2</fullName>
    </alternativeName>
</protein>
<evidence type="ECO:0000313" key="7">
    <source>
        <dbReference type="EMBL" id="KAF1984737.1"/>
    </source>
</evidence>